<protein>
    <recommendedName>
        <fullName evidence="1">Peptidase C45 hydrolase domain-containing protein</fullName>
    </recommendedName>
</protein>
<evidence type="ECO:0000313" key="3">
    <source>
        <dbReference type="Proteomes" id="UP000327013"/>
    </source>
</evidence>
<gene>
    <name evidence="2" type="ORF">FH972_026088</name>
</gene>
<proteinExistence type="predicted"/>
<reference evidence="2 3" key="1">
    <citation type="submission" date="2019-06" db="EMBL/GenBank/DDBJ databases">
        <title>A chromosomal-level reference genome of Carpinus fangiana (Coryloideae, Betulaceae).</title>
        <authorList>
            <person name="Yang X."/>
            <person name="Wang Z."/>
            <person name="Zhang L."/>
            <person name="Hao G."/>
            <person name="Liu J."/>
            <person name="Yang Y."/>
        </authorList>
    </citation>
    <scope>NUCLEOTIDE SEQUENCE [LARGE SCALE GENOMIC DNA]</scope>
    <source>
        <strain evidence="2">Cfa_2016G</strain>
        <tissue evidence="2">Leaf</tissue>
    </source>
</reference>
<dbReference type="PANTHER" id="PTHR34180:SF1">
    <property type="entry name" value="BETA-ALANYL-DOPAMINE_CARCININE HYDROLASE"/>
    <property type="match status" value="1"/>
</dbReference>
<dbReference type="EMBL" id="VIBQ01000076">
    <property type="protein sequence ID" value="KAB8627255.1"/>
    <property type="molecule type" value="Genomic_DNA"/>
</dbReference>
<dbReference type="InterPro" id="IPR047794">
    <property type="entry name" value="C45_proenzyme-like"/>
</dbReference>
<evidence type="ECO:0000313" key="2">
    <source>
        <dbReference type="EMBL" id="KAB8627255.1"/>
    </source>
</evidence>
<dbReference type="InterPro" id="IPR005079">
    <property type="entry name" value="Peptidase_C45_hydrolase"/>
</dbReference>
<dbReference type="AlphaFoldDB" id="A0A5N6L2X5"/>
<accession>A0A5N6L2X5</accession>
<dbReference type="Proteomes" id="UP000327013">
    <property type="component" value="Unassembled WGS sequence"/>
</dbReference>
<feature type="domain" description="Peptidase C45 hydrolase" evidence="1">
    <location>
        <begin position="135"/>
        <end position="372"/>
    </location>
</feature>
<keyword evidence="3" id="KW-1185">Reference proteome</keyword>
<dbReference type="InterPro" id="IPR047801">
    <property type="entry name" value="Peptidase_C45"/>
</dbReference>
<evidence type="ECO:0000259" key="1">
    <source>
        <dbReference type="Pfam" id="PF03417"/>
    </source>
</evidence>
<dbReference type="PANTHER" id="PTHR34180">
    <property type="entry name" value="PEPTIDASE C45"/>
    <property type="match status" value="1"/>
</dbReference>
<organism evidence="2 3">
    <name type="scientific">Carpinus fangiana</name>
    <dbReference type="NCBI Taxonomy" id="176857"/>
    <lineage>
        <taxon>Eukaryota</taxon>
        <taxon>Viridiplantae</taxon>
        <taxon>Streptophyta</taxon>
        <taxon>Embryophyta</taxon>
        <taxon>Tracheophyta</taxon>
        <taxon>Spermatophyta</taxon>
        <taxon>Magnoliopsida</taxon>
        <taxon>eudicotyledons</taxon>
        <taxon>Gunneridae</taxon>
        <taxon>Pentapetalae</taxon>
        <taxon>rosids</taxon>
        <taxon>fabids</taxon>
        <taxon>Fagales</taxon>
        <taxon>Betulaceae</taxon>
        <taxon>Carpinus</taxon>
    </lineage>
</organism>
<comment type="caution">
    <text evidence="2">The sequence shown here is derived from an EMBL/GenBank/DDBJ whole genome shotgun (WGS) entry which is preliminary data.</text>
</comment>
<dbReference type="NCBIfam" id="NF040521">
    <property type="entry name" value="C45_proenzyme"/>
    <property type="match status" value="1"/>
</dbReference>
<sequence length="391" mass="41480">MALQADLPTQPSYLRTIECSGTPYEIGHTHGTQAADLVTGSIAFYATLFHKNSGKSWPEVKQLAATFHDAIQRKWPRYADELRGVATGAGVSILDVVALNVRTEIAYGLRTTPPSDGCTSGYYRPAPAAGATGAESALQGQNWDWMVAQRPNLVYLSIKHGGVEGLPDIKMITEAGIIGKIGINSHGVGVCFNALAVPGVDYDGLPAHLALRVALEAKSAAAARQDLEKASGGGQMAACAFVLVGDAREAVGCEFASTNGGEKGDVNGCVWQGVEELEGGAAMLVHANHCLLDHPQSAKDQVLLKDSPARVGRLRELIKEQHANGPVSKAAFTKFFEDGQGFPSGIDRKEEGVSYAETLFNIVIAHEKGGSRARVKIGRPSEGGEEFELRF</sequence>
<dbReference type="Gene3D" id="3.60.60.10">
    <property type="entry name" value="Penicillin V Acylase, Chain A"/>
    <property type="match status" value="1"/>
</dbReference>
<name>A0A5N6L2X5_9ROSI</name>
<dbReference type="OrthoDB" id="189997at2759"/>
<dbReference type="Gene3D" id="1.10.10.2120">
    <property type="match status" value="1"/>
</dbReference>
<dbReference type="Pfam" id="PF03417">
    <property type="entry name" value="AAT"/>
    <property type="match status" value="1"/>
</dbReference>